<evidence type="ECO:0000313" key="2">
    <source>
        <dbReference type="EMBL" id="RLU15036.1"/>
    </source>
</evidence>
<gene>
    <name evidence="2" type="ORF">DMN91_012923</name>
</gene>
<name>A0A3L8D468_OOCBI</name>
<dbReference type="OrthoDB" id="7685657at2759"/>
<organism evidence="2 3">
    <name type="scientific">Ooceraea biroi</name>
    <name type="common">Clonal raider ant</name>
    <name type="synonym">Cerapachys biroi</name>
    <dbReference type="NCBI Taxonomy" id="2015173"/>
    <lineage>
        <taxon>Eukaryota</taxon>
        <taxon>Metazoa</taxon>
        <taxon>Ecdysozoa</taxon>
        <taxon>Arthropoda</taxon>
        <taxon>Hexapoda</taxon>
        <taxon>Insecta</taxon>
        <taxon>Pterygota</taxon>
        <taxon>Neoptera</taxon>
        <taxon>Endopterygota</taxon>
        <taxon>Hymenoptera</taxon>
        <taxon>Apocrita</taxon>
        <taxon>Aculeata</taxon>
        <taxon>Formicoidea</taxon>
        <taxon>Formicidae</taxon>
        <taxon>Dorylinae</taxon>
        <taxon>Ooceraea</taxon>
    </lineage>
</organism>
<evidence type="ECO:0000313" key="3">
    <source>
        <dbReference type="Proteomes" id="UP000279307"/>
    </source>
</evidence>
<comment type="caution">
    <text evidence="2">The sequence shown here is derived from an EMBL/GenBank/DDBJ whole genome shotgun (WGS) entry which is preliminary data.</text>
</comment>
<proteinExistence type="predicted"/>
<protein>
    <submittedName>
        <fullName evidence="2">Uncharacterized protein</fullName>
    </submittedName>
</protein>
<dbReference type="Proteomes" id="UP000279307">
    <property type="component" value="Chromosome 14"/>
</dbReference>
<sequence length="227" mass="26606">MSIYWIIFLVVVFILVSNDKAPMDLIEEEIQKIKIMQVRVNHRLKKGVSSEKQDYRLSLLEVLSKIAKVRLSNNEYVSAVLDNRLAVLRKSLDQENNASIELAERISLYDKLKFLALPHNDYQNIFGNVSNNEFKREQFHCQAILAVYVPDIKQKLPSYECESRGKTFVLVSKIFSEDRRNSFYVNVDCNTLRKLYNPTRSIKNRVKIVSPNLTLKYRQESYDLYNS</sequence>
<reference evidence="2 3" key="1">
    <citation type="journal article" date="2018" name="Genome Res.">
        <title>The genomic architecture and molecular evolution of ant odorant receptors.</title>
        <authorList>
            <person name="McKenzie S.K."/>
            <person name="Kronauer D.J.C."/>
        </authorList>
    </citation>
    <scope>NUCLEOTIDE SEQUENCE [LARGE SCALE GENOMIC DNA]</scope>
    <source>
        <strain evidence="2">Clonal line C1</strain>
    </source>
</reference>
<feature type="signal peptide" evidence="1">
    <location>
        <begin position="1"/>
        <end position="18"/>
    </location>
</feature>
<dbReference type="AlphaFoldDB" id="A0A3L8D468"/>
<keyword evidence="1" id="KW-0732">Signal</keyword>
<evidence type="ECO:0000256" key="1">
    <source>
        <dbReference type="SAM" id="SignalP"/>
    </source>
</evidence>
<dbReference type="EMBL" id="QOIP01000014">
    <property type="protein sequence ID" value="RLU15036.1"/>
    <property type="molecule type" value="Genomic_DNA"/>
</dbReference>
<accession>A0A3L8D468</accession>
<feature type="chain" id="PRO_5018046538" evidence="1">
    <location>
        <begin position="19"/>
        <end position="227"/>
    </location>
</feature>